<evidence type="ECO:0000313" key="6">
    <source>
        <dbReference type="Proteomes" id="UP000187851"/>
    </source>
</evidence>
<dbReference type="InterPro" id="IPR000792">
    <property type="entry name" value="Tscrpt_reg_LuxR_C"/>
</dbReference>
<feature type="domain" description="HTH luxR-type" evidence="4">
    <location>
        <begin position="8"/>
        <end position="65"/>
    </location>
</feature>
<evidence type="ECO:0000256" key="1">
    <source>
        <dbReference type="ARBA" id="ARBA00023015"/>
    </source>
</evidence>
<evidence type="ECO:0000313" key="5">
    <source>
        <dbReference type="EMBL" id="AQA11697.1"/>
    </source>
</evidence>
<proteinExistence type="predicted"/>
<evidence type="ECO:0000256" key="3">
    <source>
        <dbReference type="ARBA" id="ARBA00023163"/>
    </source>
</evidence>
<keyword evidence="2" id="KW-0238">DNA-binding</keyword>
<name>A0ABM6HCH9_9ACTN</name>
<dbReference type="EMBL" id="CP019458">
    <property type="protein sequence ID" value="AQA11697.1"/>
    <property type="molecule type" value="Genomic_DNA"/>
</dbReference>
<dbReference type="SMART" id="SM00421">
    <property type="entry name" value="HTH_LUXR"/>
    <property type="match status" value="1"/>
</dbReference>
<evidence type="ECO:0000259" key="4">
    <source>
        <dbReference type="SMART" id="SM00421"/>
    </source>
</evidence>
<keyword evidence="3" id="KW-0804">Transcription</keyword>
<dbReference type="PANTHER" id="PTHR43214:SF24">
    <property type="entry name" value="TRANSCRIPTIONAL REGULATORY PROTEIN NARL-RELATED"/>
    <property type="match status" value="1"/>
</dbReference>
<dbReference type="PANTHER" id="PTHR43214">
    <property type="entry name" value="TWO-COMPONENT RESPONSE REGULATOR"/>
    <property type="match status" value="1"/>
</dbReference>
<sequence>MTSQPSGRWRLSAREREALQLIASGMTPAQAAAEMGVGTSRVNDCLRFALVKLGSPERPGAVHRAYTLGEISPPEHTNDGADLVLSGGQHEVLRGLAGGQDLRWIAANGRVRLDVVRRDVRALMALVGAKTPAHLIRRGWELGVLGPAPDEAPVSRRSGAQGELLMGLSQSAIHE</sequence>
<organism evidence="5 6">
    <name type="scientific">Streptomyces autolyticus</name>
    <dbReference type="NCBI Taxonomy" id="75293"/>
    <lineage>
        <taxon>Bacteria</taxon>
        <taxon>Bacillati</taxon>
        <taxon>Actinomycetota</taxon>
        <taxon>Actinomycetes</taxon>
        <taxon>Kitasatosporales</taxon>
        <taxon>Streptomycetaceae</taxon>
        <taxon>Streptomyces</taxon>
    </lineage>
</organism>
<dbReference type="SUPFAM" id="SSF46894">
    <property type="entry name" value="C-terminal effector domain of the bipartite response regulators"/>
    <property type="match status" value="1"/>
</dbReference>
<reference evidence="5 6" key="1">
    <citation type="journal article" date="2017" name="J. Biotechnol.">
        <title>The complete genome sequence of Streptomyces autolyticus CGMCC 0516, the producer of geldanamycin, autolytimycin, reblastatin and elaiophylin.</title>
        <authorList>
            <person name="Yin M."/>
            <person name="Jiang M."/>
            <person name="Ren Z."/>
            <person name="Dong Y."/>
            <person name="Lu T."/>
        </authorList>
    </citation>
    <scope>NUCLEOTIDE SEQUENCE [LARGE SCALE GENOMIC DNA]</scope>
    <source>
        <strain evidence="5 6">CGMCC0516</strain>
    </source>
</reference>
<protein>
    <recommendedName>
        <fullName evidence="4">HTH luxR-type domain-containing protein</fullName>
    </recommendedName>
</protein>
<keyword evidence="1" id="KW-0805">Transcription regulation</keyword>
<dbReference type="Proteomes" id="UP000187851">
    <property type="component" value="Chromosome"/>
</dbReference>
<gene>
    <name evidence="5" type="ORF">BV401_15635</name>
</gene>
<accession>A0ABM6HCH9</accession>
<dbReference type="InterPro" id="IPR036388">
    <property type="entry name" value="WH-like_DNA-bd_sf"/>
</dbReference>
<dbReference type="InterPro" id="IPR039420">
    <property type="entry name" value="WalR-like"/>
</dbReference>
<dbReference type="InterPro" id="IPR016032">
    <property type="entry name" value="Sig_transdc_resp-reg_C-effctor"/>
</dbReference>
<evidence type="ECO:0000256" key="2">
    <source>
        <dbReference type="ARBA" id="ARBA00023125"/>
    </source>
</evidence>
<keyword evidence="6" id="KW-1185">Reference proteome</keyword>
<dbReference type="Gene3D" id="1.10.10.10">
    <property type="entry name" value="Winged helix-like DNA-binding domain superfamily/Winged helix DNA-binding domain"/>
    <property type="match status" value="1"/>
</dbReference>